<reference evidence="2 3" key="1">
    <citation type="submission" date="2021-03" db="EMBL/GenBank/DDBJ databases">
        <title>Haloterrigena longa sp. nov. and Haloterrigena limicola sp. nov., extremely halophilic archaea isolated from a salt lake.</title>
        <authorList>
            <person name="Henglin C."/>
        </authorList>
    </citation>
    <scope>NUCLEOTIDE SEQUENCE [LARGE SCALE GENOMIC DNA]</scope>
    <source>
        <strain evidence="2 3">KZCA68</strain>
    </source>
</reference>
<dbReference type="InterPro" id="IPR040624">
    <property type="entry name" value="HalOD1"/>
</dbReference>
<protein>
    <recommendedName>
        <fullName evidence="1">Halobacterial output domain-containing protein</fullName>
    </recommendedName>
</protein>
<evidence type="ECO:0000259" key="1">
    <source>
        <dbReference type="Pfam" id="PF18545"/>
    </source>
</evidence>
<dbReference type="Proteomes" id="UP000663203">
    <property type="component" value="Chromosome"/>
</dbReference>
<evidence type="ECO:0000313" key="3">
    <source>
        <dbReference type="Proteomes" id="UP000663203"/>
    </source>
</evidence>
<accession>A0A8A2VBF3</accession>
<dbReference type="RefSeq" id="WP_207287665.1">
    <property type="nucleotide sequence ID" value="NZ_CP071462.1"/>
</dbReference>
<keyword evidence="3" id="KW-1185">Reference proteome</keyword>
<gene>
    <name evidence="2" type="ORF">J0X25_11555</name>
</gene>
<dbReference type="AlphaFoldDB" id="A0A8A2VBF3"/>
<dbReference type="EMBL" id="CP071462">
    <property type="protein sequence ID" value="QSW98047.1"/>
    <property type="molecule type" value="Genomic_DNA"/>
</dbReference>
<name>A0A8A2VBF3_9EURY</name>
<dbReference type="GeneID" id="63187950"/>
<dbReference type="Pfam" id="PF18545">
    <property type="entry name" value="HalOD1"/>
    <property type="match status" value="1"/>
</dbReference>
<sequence>MQLSHVLEREYGRENPASIALVESICAIENVDPTELPTEGGFVLHDYVDPTALDSLVGDGTGDGTTVVSFEIVTEKTYAVDICDDGRIVIHHDGSP</sequence>
<evidence type="ECO:0000313" key="2">
    <source>
        <dbReference type="EMBL" id="QSW98047.1"/>
    </source>
</evidence>
<organism evidence="2 3">
    <name type="scientific">Haloterrigena alkaliphila</name>
    <dbReference type="NCBI Taxonomy" id="2816475"/>
    <lineage>
        <taxon>Archaea</taxon>
        <taxon>Methanobacteriati</taxon>
        <taxon>Methanobacteriota</taxon>
        <taxon>Stenosarchaea group</taxon>
        <taxon>Halobacteria</taxon>
        <taxon>Halobacteriales</taxon>
        <taxon>Natrialbaceae</taxon>
        <taxon>Haloterrigena</taxon>
    </lineage>
</organism>
<dbReference type="KEGG" id="hakz:J0X25_11555"/>
<feature type="domain" description="Halobacterial output" evidence="1">
    <location>
        <begin position="14"/>
        <end position="91"/>
    </location>
</feature>
<proteinExistence type="predicted"/>